<evidence type="ECO:0000313" key="2">
    <source>
        <dbReference type="EMBL" id="MDH1239073.1"/>
    </source>
</evidence>
<comment type="caution">
    <text evidence="2">The sequence shown here is derived from an EMBL/GenBank/DDBJ whole genome shotgun (WGS) entry which is preliminary data.</text>
</comment>
<gene>
    <name evidence="2" type="ORF">N5C32_23965</name>
</gene>
<evidence type="ECO:0000259" key="1">
    <source>
        <dbReference type="Pfam" id="PF13726"/>
    </source>
</evidence>
<dbReference type="EMBL" id="JAOCAE010000069">
    <property type="protein sequence ID" value="MDH1239073.1"/>
    <property type="molecule type" value="Genomic_DNA"/>
</dbReference>
<dbReference type="Proteomes" id="UP001158500">
    <property type="component" value="Unassembled WGS sequence"/>
</dbReference>
<protein>
    <recommendedName>
        <fullName evidence="1">Putative Na+/H+ antiporter N-terminal domain-containing protein</fullName>
    </recommendedName>
</protein>
<feature type="domain" description="Putative Na+/H+ antiporter N-terminal" evidence="1">
    <location>
        <begin position="2"/>
        <end position="33"/>
    </location>
</feature>
<sequence length="33" mass="3207">MNAVVAAVGIMLVLSLCRVHVVVALIAGAMAGG</sequence>
<reference evidence="2" key="1">
    <citation type="submission" date="2022-09" db="EMBL/GenBank/DDBJ databases">
        <title>Intensive care unit water sources are persistently colonized with multi-drug resistant bacteria and are the site of extensive horizontal gene transfer of antibiotic resistance genes.</title>
        <authorList>
            <person name="Diorio-Toth L."/>
        </authorList>
    </citation>
    <scope>NUCLEOTIDE SEQUENCE</scope>
    <source>
        <strain evidence="2">GD03947</strain>
    </source>
</reference>
<dbReference type="InterPro" id="IPR032813">
    <property type="entry name" value="Na_H_antiport_N"/>
</dbReference>
<name>A0AA42PDZ6_STUST</name>
<proteinExistence type="predicted"/>
<dbReference type="Pfam" id="PF13726">
    <property type="entry name" value="Na_H_antiport_2"/>
    <property type="match status" value="1"/>
</dbReference>
<dbReference type="AlphaFoldDB" id="A0AA42PDZ6"/>
<evidence type="ECO:0000313" key="3">
    <source>
        <dbReference type="Proteomes" id="UP001158500"/>
    </source>
</evidence>
<dbReference type="RefSeq" id="WP_279642077.1">
    <property type="nucleotide sequence ID" value="NZ_JAOCAE010000069.1"/>
</dbReference>
<accession>A0AA42PDZ6</accession>
<organism evidence="2 3">
    <name type="scientific">Stutzerimonas stutzeri</name>
    <name type="common">Pseudomonas stutzeri</name>
    <dbReference type="NCBI Taxonomy" id="316"/>
    <lineage>
        <taxon>Bacteria</taxon>
        <taxon>Pseudomonadati</taxon>
        <taxon>Pseudomonadota</taxon>
        <taxon>Gammaproteobacteria</taxon>
        <taxon>Pseudomonadales</taxon>
        <taxon>Pseudomonadaceae</taxon>
        <taxon>Stutzerimonas</taxon>
    </lineage>
</organism>
<feature type="non-terminal residue" evidence="2">
    <location>
        <position position="33"/>
    </location>
</feature>